<reference evidence="1" key="1">
    <citation type="submission" date="2024-03" db="EMBL/GenBank/DDBJ databases">
        <title>WGS assembly of Saponaria officinalis var. Norfolk2.</title>
        <authorList>
            <person name="Jenkins J."/>
            <person name="Shu S."/>
            <person name="Grimwood J."/>
            <person name="Barry K."/>
            <person name="Goodstein D."/>
            <person name="Schmutz J."/>
            <person name="Leebens-Mack J."/>
            <person name="Osbourn A."/>
        </authorList>
    </citation>
    <scope>NUCLEOTIDE SEQUENCE [LARGE SCALE GENOMIC DNA]</scope>
    <source>
        <strain evidence="1">JIC</strain>
    </source>
</reference>
<sequence>MQWGITDNDVCMLCGVGAETVMHLMVSCPYTRSVFLEVARWLNMSVSADNDLVRWCYEQSTSEFRKRVLGSAFKACYYCIWQQRNKARVELEILMPRYLVESIHFSLSIRIRMISNCNTSSHDRDWSQNIARSNMH</sequence>
<gene>
    <name evidence="1" type="ORF">RND81_03G052200</name>
</gene>
<organism evidence="1 2">
    <name type="scientific">Saponaria officinalis</name>
    <name type="common">Common soapwort</name>
    <name type="synonym">Lychnis saponaria</name>
    <dbReference type="NCBI Taxonomy" id="3572"/>
    <lineage>
        <taxon>Eukaryota</taxon>
        <taxon>Viridiplantae</taxon>
        <taxon>Streptophyta</taxon>
        <taxon>Embryophyta</taxon>
        <taxon>Tracheophyta</taxon>
        <taxon>Spermatophyta</taxon>
        <taxon>Magnoliopsida</taxon>
        <taxon>eudicotyledons</taxon>
        <taxon>Gunneridae</taxon>
        <taxon>Pentapetalae</taxon>
        <taxon>Caryophyllales</taxon>
        <taxon>Caryophyllaceae</taxon>
        <taxon>Caryophylleae</taxon>
        <taxon>Saponaria</taxon>
    </lineage>
</organism>
<accession>A0AAW1M4S3</accession>
<dbReference type="AlphaFoldDB" id="A0AAW1M4S3"/>
<keyword evidence="2" id="KW-1185">Reference proteome</keyword>
<dbReference type="Proteomes" id="UP001443914">
    <property type="component" value="Unassembled WGS sequence"/>
</dbReference>
<protein>
    <recommendedName>
        <fullName evidence="3">Reverse transcriptase zinc-binding domain-containing protein</fullName>
    </recommendedName>
</protein>
<proteinExistence type="predicted"/>
<name>A0AAW1M4S3_SAPOF</name>
<evidence type="ECO:0008006" key="3">
    <source>
        <dbReference type="Google" id="ProtNLM"/>
    </source>
</evidence>
<dbReference type="EMBL" id="JBDFQZ010000003">
    <property type="protein sequence ID" value="KAK9740666.1"/>
    <property type="molecule type" value="Genomic_DNA"/>
</dbReference>
<comment type="caution">
    <text evidence="1">The sequence shown here is derived from an EMBL/GenBank/DDBJ whole genome shotgun (WGS) entry which is preliminary data.</text>
</comment>
<evidence type="ECO:0000313" key="1">
    <source>
        <dbReference type="EMBL" id="KAK9740666.1"/>
    </source>
</evidence>
<evidence type="ECO:0000313" key="2">
    <source>
        <dbReference type="Proteomes" id="UP001443914"/>
    </source>
</evidence>